<dbReference type="EMBL" id="JABFDB010000016">
    <property type="protein sequence ID" value="NYZ22165.1"/>
    <property type="molecule type" value="Genomic_DNA"/>
</dbReference>
<dbReference type="Proteomes" id="UP000584642">
    <property type="component" value="Unassembled WGS sequence"/>
</dbReference>
<gene>
    <name evidence="1" type="ORF">HND93_20820</name>
</gene>
<evidence type="ECO:0008006" key="3">
    <source>
        <dbReference type="Google" id="ProtNLM"/>
    </source>
</evidence>
<evidence type="ECO:0000313" key="1">
    <source>
        <dbReference type="EMBL" id="NYZ22165.1"/>
    </source>
</evidence>
<organism evidence="1 2">
    <name type="scientific">Azospirillum oleiclasticum</name>
    <dbReference type="NCBI Taxonomy" id="2735135"/>
    <lineage>
        <taxon>Bacteria</taxon>
        <taxon>Pseudomonadati</taxon>
        <taxon>Pseudomonadota</taxon>
        <taxon>Alphaproteobacteria</taxon>
        <taxon>Rhodospirillales</taxon>
        <taxon>Azospirillaceae</taxon>
        <taxon>Azospirillum</taxon>
    </lineage>
</organism>
<protein>
    <recommendedName>
        <fullName evidence="3">HEPN domain-containing protein</fullName>
    </recommendedName>
</protein>
<sequence>MDASGRVVQEVGQWIIRPFGGGGGGDGYDELAEAGAEAGHVAANVQEVFRELRAEEKGRFDPDAERHEQDWRKAARACYRRALYICGDLRAEPRLHTLPQGLRDRVMPLLAGMTEVEAAGIKAGGMDAAAVYGRVDRRQRQQRSRPLLAVDNALEPRVGGLARCA</sequence>
<name>A0ABX2TEE8_9PROT</name>
<evidence type="ECO:0000313" key="2">
    <source>
        <dbReference type="Proteomes" id="UP000584642"/>
    </source>
</evidence>
<keyword evidence="2" id="KW-1185">Reference proteome</keyword>
<reference evidence="1 2" key="1">
    <citation type="submission" date="2020-05" db="EMBL/GenBank/DDBJ databases">
        <title>Azospirillum oleiclasticum sp. nov, a nitrogen-fixing and heavy crude oil-emulsifying bacterium isolated from the crude oil of Yumen Oilfield.</title>
        <authorList>
            <person name="Wu D."/>
            <person name="Cai M."/>
            <person name="Zhang X."/>
        </authorList>
    </citation>
    <scope>NUCLEOTIDE SEQUENCE [LARGE SCALE GENOMIC DNA]</scope>
    <source>
        <strain evidence="1 2">ROY-1-1-2</strain>
    </source>
</reference>
<proteinExistence type="predicted"/>
<comment type="caution">
    <text evidence="1">The sequence shown here is derived from an EMBL/GenBank/DDBJ whole genome shotgun (WGS) entry which is preliminary data.</text>
</comment>
<dbReference type="RefSeq" id="WP_180283944.1">
    <property type="nucleotide sequence ID" value="NZ_JABFDB010000016.1"/>
</dbReference>
<accession>A0ABX2TEE8</accession>